<sequence length="99" mass="11486">MQHRYGFQRQAQKHQNIALEQWKAERETMDYIGEWHTHPESEPTPSSIDKREWRRICNARNEPMVFLIAGTRNVLWVGVGQGHALRGAATQANFEAEKG</sequence>
<keyword evidence="8" id="KW-1185">Reference proteome</keyword>
<evidence type="ECO:0000256" key="1">
    <source>
        <dbReference type="ARBA" id="ARBA00022670"/>
    </source>
</evidence>
<keyword evidence="1" id="KW-0645">Protease</keyword>
<organism evidence="7 8">
    <name type="scientific">Ralstonia nicotianae</name>
    <dbReference type="NCBI Taxonomy" id="3037696"/>
    <lineage>
        <taxon>Bacteria</taxon>
        <taxon>Pseudomonadati</taxon>
        <taxon>Pseudomonadota</taxon>
        <taxon>Betaproteobacteria</taxon>
        <taxon>Burkholderiales</taxon>
        <taxon>Burkholderiaceae</taxon>
        <taxon>Ralstonia</taxon>
        <taxon>Ralstonia solanacearum species complex</taxon>
    </lineage>
</organism>
<evidence type="ECO:0000256" key="3">
    <source>
        <dbReference type="ARBA" id="ARBA00022801"/>
    </source>
</evidence>
<dbReference type="Pfam" id="PF14464">
    <property type="entry name" value="Prok-JAB"/>
    <property type="match status" value="1"/>
</dbReference>
<evidence type="ECO:0000313" key="8">
    <source>
        <dbReference type="Proteomes" id="UP000680989"/>
    </source>
</evidence>
<dbReference type="Gene3D" id="3.40.140.10">
    <property type="entry name" value="Cytidine Deaminase, domain 2"/>
    <property type="match status" value="1"/>
</dbReference>
<keyword evidence="5" id="KW-0482">Metalloprotease</keyword>
<evidence type="ECO:0000259" key="6">
    <source>
        <dbReference type="Pfam" id="PF14464"/>
    </source>
</evidence>
<dbReference type="InterPro" id="IPR028090">
    <property type="entry name" value="JAB_dom_prok"/>
</dbReference>
<dbReference type="SUPFAM" id="SSF102712">
    <property type="entry name" value="JAB1/MPN domain"/>
    <property type="match status" value="1"/>
</dbReference>
<proteinExistence type="predicted"/>
<accession>A0ABX7ZXQ2</accession>
<keyword evidence="4" id="KW-0862">Zinc</keyword>
<gene>
    <name evidence="7" type="ORF">GO999_12295</name>
</gene>
<feature type="domain" description="JAB" evidence="6">
    <location>
        <begin position="13"/>
        <end position="71"/>
    </location>
</feature>
<dbReference type="Proteomes" id="UP000680989">
    <property type="component" value="Chromosome"/>
</dbReference>
<evidence type="ECO:0000256" key="5">
    <source>
        <dbReference type="ARBA" id="ARBA00023049"/>
    </source>
</evidence>
<keyword evidence="2" id="KW-0479">Metal-binding</keyword>
<keyword evidence="3" id="KW-0378">Hydrolase</keyword>
<reference evidence="8" key="1">
    <citation type="submission" date="2019-12" db="EMBL/GenBank/DDBJ databases">
        <title>Whole-genome sequence of tobacco pathogen Ralstonia pseudosolanacearum strain RS, originating from Yunnan province of China.</title>
        <authorList>
            <person name="Lu C.-H."/>
        </authorList>
    </citation>
    <scope>NUCLEOTIDE SEQUENCE [LARGE SCALE GENOMIC DNA]</scope>
    <source>
        <strain evidence="8">RS</strain>
    </source>
</reference>
<evidence type="ECO:0000256" key="2">
    <source>
        <dbReference type="ARBA" id="ARBA00022723"/>
    </source>
</evidence>
<dbReference type="EMBL" id="CP046674">
    <property type="protein sequence ID" value="QUP60192.1"/>
    <property type="molecule type" value="Genomic_DNA"/>
</dbReference>
<protein>
    <recommendedName>
        <fullName evidence="6">JAB domain-containing protein</fullName>
    </recommendedName>
</protein>
<evidence type="ECO:0000256" key="4">
    <source>
        <dbReference type="ARBA" id="ARBA00022833"/>
    </source>
</evidence>
<name>A0ABX7ZXQ2_9RALS</name>
<evidence type="ECO:0000313" key="7">
    <source>
        <dbReference type="EMBL" id="QUP60192.1"/>
    </source>
</evidence>